<dbReference type="EMBL" id="BRVP01000001">
    <property type="protein sequence ID" value="GLB51160.1"/>
    <property type="molecule type" value="Genomic_DNA"/>
</dbReference>
<accession>A0A9W6B2W9</accession>
<evidence type="ECO:0008006" key="4">
    <source>
        <dbReference type="Google" id="ProtNLM"/>
    </source>
</evidence>
<dbReference type="InterPro" id="IPR045755">
    <property type="entry name" value="FtsL-like"/>
</dbReference>
<gene>
    <name evidence="2" type="ORF">NBRC110019_01990</name>
</gene>
<sequence length="105" mass="11954">MKNGLLDILRGSFLVSEEAGAIKRWRFFLFMSLLAIIMISSSHSADQKAHLIAELNEDVQELRSEFVDTRSKLQKLKLESKIKEEVGKMGLRPSKNPPKKIKVTN</sequence>
<proteinExistence type="predicted"/>
<dbReference type="AlphaFoldDB" id="A0A9W6B2W9"/>
<keyword evidence="3" id="KW-1185">Reference proteome</keyword>
<reference evidence="2" key="1">
    <citation type="submission" date="2022-07" db="EMBL/GenBank/DDBJ databases">
        <title>Taxonomy of Novel Oxalotrophic and Methylotrophic Bacteria.</title>
        <authorList>
            <person name="Sahin N."/>
            <person name="Tani A."/>
        </authorList>
    </citation>
    <scope>NUCLEOTIDE SEQUENCE</scope>
    <source>
        <strain evidence="2">AM327</strain>
    </source>
</reference>
<organism evidence="2 3">
    <name type="scientific">Neptunitalea chrysea</name>
    <dbReference type="NCBI Taxonomy" id="1647581"/>
    <lineage>
        <taxon>Bacteria</taxon>
        <taxon>Pseudomonadati</taxon>
        <taxon>Bacteroidota</taxon>
        <taxon>Flavobacteriia</taxon>
        <taxon>Flavobacteriales</taxon>
        <taxon>Flavobacteriaceae</taxon>
        <taxon>Neptunitalea</taxon>
    </lineage>
</organism>
<keyword evidence="1" id="KW-0175">Coiled coil</keyword>
<feature type="coiled-coil region" evidence="1">
    <location>
        <begin position="45"/>
        <end position="79"/>
    </location>
</feature>
<name>A0A9W6B2W9_9FLAO</name>
<dbReference type="Proteomes" id="UP001143545">
    <property type="component" value="Unassembled WGS sequence"/>
</dbReference>
<evidence type="ECO:0000313" key="2">
    <source>
        <dbReference type="EMBL" id="GLB51160.1"/>
    </source>
</evidence>
<dbReference type="Pfam" id="PF19579">
    <property type="entry name" value="FtsL_2"/>
    <property type="match status" value="1"/>
</dbReference>
<dbReference type="RefSeq" id="WP_281751413.1">
    <property type="nucleotide sequence ID" value="NZ_BRVP01000001.1"/>
</dbReference>
<comment type="caution">
    <text evidence="2">The sequence shown here is derived from an EMBL/GenBank/DDBJ whole genome shotgun (WGS) entry which is preliminary data.</text>
</comment>
<evidence type="ECO:0000256" key="1">
    <source>
        <dbReference type="SAM" id="Coils"/>
    </source>
</evidence>
<evidence type="ECO:0000313" key="3">
    <source>
        <dbReference type="Proteomes" id="UP001143545"/>
    </source>
</evidence>
<protein>
    <recommendedName>
        <fullName evidence="4">S-adenosyl-methyltransferase</fullName>
    </recommendedName>
</protein>